<dbReference type="Proteomes" id="UP000823872">
    <property type="component" value="Chromosome D1"/>
</dbReference>
<evidence type="ECO:0000259" key="11">
    <source>
        <dbReference type="PROSITE" id="PS50262"/>
    </source>
</evidence>
<dbReference type="PROSITE" id="PS00237">
    <property type="entry name" value="G_PROTEIN_RECEP_F1_1"/>
    <property type="match status" value="1"/>
</dbReference>
<dbReference type="PROSITE" id="PS50262">
    <property type="entry name" value="G_PROTEIN_RECEP_F1_2"/>
    <property type="match status" value="1"/>
</dbReference>
<keyword evidence="7 9" id="KW-0675">Receptor</keyword>
<keyword evidence="3 9" id="KW-0812">Transmembrane</keyword>
<sequence length="292" mass="32658">MIFIIPTFILLGFSKYPALQVPLFLAFLSIYMVTAVGNVGMIIIIKINLKFHTIMHFFFSHLSFVDFCYSTIVTPKLLKNLIVQDRTVSFSGCIMQYCFACIFGVTEAFMLAAMAYDRCVAVCNPLLYLTIMSPKLCAPLVAGSYSCGISNIINNFICDHSVIVSVFCSDPYISQMCCFIIAIFDEVSSLMVILKSYTLIFVTVMRMSSASGCWKTLSTCASHLTAITIFHGTILLLYCIPNPKTSWLRVKVASVFYTVVIPMRNPLIYSLRNKDVKDTLRLVVAKLLCPSI</sequence>
<evidence type="ECO:0000256" key="1">
    <source>
        <dbReference type="ARBA" id="ARBA00003929"/>
    </source>
</evidence>
<dbReference type="PRINTS" id="PR00237">
    <property type="entry name" value="GPCRRHODOPSN"/>
</dbReference>
<evidence type="ECO:0000256" key="4">
    <source>
        <dbReference type="ARBA" id="ARBA00022989"/>
    </source>
</evidence>
<keyword evidence="8 9" id="KW-0807">Transducer</keyword>
<evidence type="ECO:0000256" key="10">
    <source>
        <dbReference type="RuleBase" id="RU363047"/>
    </source>
</evidence>
<comment type="subcellular location">
    <subcellularLocation>
        <location evidence="10">Cell membrane</location>
        <topology evidence="10">Multi-pass membrane protein</topology>
    </subcellularLocation>
    <subcellularLocation>
        <location evidence="2">Membrane</location>
        <topology evidence="2">Multi-pass membrane protein</topology>
    </subcellularLocation>
</comment>
<dbReference type="Gene3D" id="1.20.1070.10">
    <property type="entry name" value="Rhodopsin 7-helix transmembrane proteins"/>
    <property type="match status" value="1"/>
</dbReference>
<proteinExistence type="inferred from homology"/>
<feature type="transmembrane region" description="Helical" evidence="10">
    <location>
        <begin position="136"/>
        <end position="157"/>
    </location>
</feature>
<dbReference type="SUPFAM" id="SSF81321">
    <property type="entry name" value="Family A G protein-coupled receptor-like"/>
    <property type="match status" value="1"/>
</dbReference>
<reference evidence="12 13" key="1">
    <citation type="submission" date="2021-02" db="EMBL/GenBank/DDBJ databases">
        <title>Safari Cat Assemblies.</title>
        <authorList>
            <person name="Bredemeyer K.R."/>
            <person name="Murphy W.J."/>
        </authorList>
    </citation>
    <scope>NUCLEOTIDE SEQUENCE [LARGE SCALE GENOMIC DNA]</scope>
</reference>
<evidence type="ECO:0000256" key="2">
    <source>
        <dbReference type="ARBA" id="ARBA00004141"/>
    </source>
</evidence>
<feature type="transmembrane region" description="Helical" evidence="10">
    <location>
        <begin position="94"/>
        <end position="116"/>
    </location>
</feature>
<dbReference type="InterPro" id="IPR017452">
    <property type="entry name" value="GPCR_Rhodpsn_7TM"/>
</dbReference>
<evidence type="ECO:0000256" key="9">
    <source>
        <dbReference type="RuleBase" id="RU000688"/>
    </source>
</evidence>
<dbReference type="Ensembl" id="ENSFCTT00005034079.1">
    <property type="protein sequence ID" value="ENSFCTP00005023156.1"/>
    <property type="gene ID" value="ENSFCTG00005012052.1"/>
</dbReference>
<dbReference type="PANTHER" id="PTHR48018">
    <property type="entry name" value="OLFACTORY RECEPTOR"/>
    <property type="match status" value="1"/>
</dbReference>
<comment type="function">
    <text evidence="1">Putative odorant or sperm cell receptor.</text>
</comment>
<comment type="similarity">
    <text evidence="9">Belongs to the G-protein coupled receptor 1 family.</text>
</comment>
<comment type="caution">
    <text evidence="10">Lacks conserved residue(s) required for the propagation of feature annotation.</text>
</comment>
<keyword evidence="10" id="KW-0552">Olfaction</keyword>
<dbReference type="InterPro" id="IPR000276">
    <property type="entry name" value="GPCR_Rhodpsn"/>
</dbReference>
<name>A0ABI7XKV4_FELCA</name>
<keyword evidence="5 9" id="KW-0297">G-protein coupled receptor</keyword>
<keyword evidence="4 10" id="KW-1133">Transmembrane helix</keyword>
<feature type="transmembrane region" description="Helical" evidence="10">
    <location>
        <begin position="24"/>
        <end position="45"/>
    </location>
</feature>
<reference evidence="12" key="3">
    <citation type="submission" date="2025-09" db="UniProtKB">
        <authorList>
            <consortium name="Ensembl"/>
        </authorList>
    </citation>
    <scope>IDENTIFICATION</scope>
    <source>
        <strain evidence="12">breed Abyssinian</strain>
    </source>
</reference>
<evidence type="ECO:0000313" key="12">
    <source>
        <dbReference type="Ensembl" id="ENSFCTP00005023156.1"/>
    </source>
</evidence>
<feature type="domain" description="G-protein coupled receptors family 1 profile" evidence="11">
    <location>
        <begin position="37"/>
        <end position="269"/>
    </location>
</feature>
<keyword evidence="10" id="KW-1003">Cell membrane</keyword>
<dbReference type="GeneTree" id="ENSGT01140000282514"/>
<feature type="transmembrane region" description="Helical" evidence="10">
    <location>
        <begin position="223"/>
        <end position="241"/>
    </location>
</feature>
<dbReference type="PRINTS" id="PR00245">
    <property type="entry name" value="OLFACTORYR"/>
</dbReference>
<keyword evidence="13" id="KW-1185">Reference proteome</keyword>
<evidence type="ECO:0000256" key="6">
    <source>
        <dbReference type="ARBA" id="ARBA00023136"/>
    </source>
</evidence>
<evidence type="ECO:0000256" key="5">
    <source>
        <dbReference type="ARBA" id="ARBA00023040"/>
    </source>
</evidence>
<keyword evidence="6 10" id="KW-0472">Membrane</keyword>
<evidence type="ECO:0000256" key="7">
    <source>
        <dbReference type="ARBA" id="ARBA00023170"/>
    </source>
</evidence>
<keyword evidence="10" id="KW-0716">Sensory transduction</keyword>
<evidence type="ECO:0000256" key="8">
    <source>
        <dbReference type="ARBA" id="ARBA00023224"/>
    </source>
</evidence>
<dbReference type="InterPro" id="IPR000725">
    <property type="entry name" value="Olfact_rcpt"/>
</dbReference>
<evidence type="ECO:0000313" key="13">
    <source>
        <dbReference type="Proteomes" id="UP000823872"/>
    </source>
</evidence>
<accession>A0ABI7XKV4</accession>
<organism evidence="12 13">
    <name type="scientific">Felis catus</name>
    <name type="common">Cat</name>
    <name type="synonym">Felis silvestris catus</name>
    <dbReference type="NCBI Taxonomy" id="9685"/>
    <lineage>
        <taxon>Eukaryota</taxon>
        <taxon>Metazoa</taxon>
        <taxon>Chordata</taxon>
        <taxon>Craniata</taxon>
        <taxon>Vertebrata</taxon>
        <taxon>Euteleostomi</taxon>
        <taxon>Mammalia</taxon>
        <taxon>Eutheria</taxon>
        <taxon>Laurasiatheria</taxon>
        <taxon>Carnivora</taxon>
        <taxon>Feliformia</taxon>
        <taxon>Felidae</taxon>
        <taxon>Felinae</taxon>
        <taxon>Felis</taxon>
    </lineage>
</organism>
<evidence type="ECO:0000256" key="3">
    <source>
        <dbReference type="ARBA" id="ARBA00022692"/>
    </source>
</evidence>
<dbReference type="Pfam" id="PF13853">
    <property type="entry name" value="7tm_4"/>
    <property type="match status" value="1"/>
</dbReference>
<reference evidence="12" key="2">
    <citation type="submission" date="2025-08" db="UniProtKB">
        <authorList>
            <consortium name="Ensembl"/>
        </authorList>
    </citation>
    <scope>IDENTIFICATION</scope>
    <source>
        <strain evidence="12">breed Abyssinian</strain>
    </source>
</reference>
<protein>
    <recommendedName>
        <fullName evidence="10">Olfactory receptor</fullName>
    </recommendedName>
</protein>